<dbReference type="Gene3D" id="3.40.50.720">
    <property type="entry name" value="NAD(P)-binding Rossmann-like Domain"/>
    <property type="match status" value="1"/>
</dbReference>
<dbReference type="Proteomes" id="UP000220840">
    <property type="component" value="Unassembled WGS sequence"/>
</dbReference>
<evidence type="ECO:0000313" key="8">
    <source>
        <dbReference type="Proteomes" id="UP000220840"/>
    </source>
</evidence>
<dbReference type="InterPro" id="IPR051402">
    <property type="entry name" value="KPR-Related"/>
</dbReference>
<feature type="domain" description="Ketopantoate reductase N-terminal" evidence="5">
    <location>
        <begin position="3"/>
        <end position="151"/>
    </location>
</feature>
<evidence type="ECO:0000313" key="7">
    <source>
        <dbReference type="EMBL" id="PEG31197.1"/>
    </source>
</evidence>
<evidence type="ECO:0000259" key="6">
    <source>
        <dbReference type="Pfam" id="PF08546"/>
    </source>
</evidence>
<dbReference type="UniPathway" id="UPA00028">
    <property type="reaction ID" value="UER00004"/>
</dbReference>
<protein>
    <recommendedName>
        <fullName evidence="4">2-dehydropantoate 2-reductase</fullName>
        <ecNumber evidence="4">1.1.1.169</ecNumber>
    </recommendedName>
    <alternativeName>
        <fullName evidence="4">Ketopantoate reductase</fullName>
    </alternativeName>
</protein>
<dbReference type="OrthoDB" id="9772736at2"/>
<dbReference type="NCBIfam" id="TIGR00745">
    <property type="entry name" value="apbA_panE"/>
    <property type="match status" value="1"/>
</dbReference>
<gene>
    <name evidence="7" type="ORF">CQ394_05580</name>
</gene>
<dbReference type="EC" id="1.1.1.169" evidence="4"/>
<keyword evidence="2 4" id="KW-0521">NADP</keyword>
<feature type="domain" description="Ketopantoate reductase C-terminal" evidence="6">
    <location>
        <begin position="182"/>
        <end position="298"/>
    </location>
</feature>
<keyword evidence="8" id="KW-1185">Reference proteome</keyword>
<evidence type="ECO:0000256" key="3">
    <source>
        <dbReference type="ARBA" id="ARBA00023002"/>
    </source>
</evidence>
<dbReference type="InterPro" id="IPR013752">
    <property type="entry name" value="KPA_reductase"/>
</dbReference>
<dbReference type="SUPFAM" id="SSF51735">
    <property type="entry name" value="NAD(P)-binding Rossmann-fold domains"/>
    <property type="match status" value="1"/>
</dbReference>
<organism evidence="7 8">
    <name type="scientific">Clostridium neonatale</name>
    <dbReference type="NCBI Taxonomy" id="137838"/>
    <lineage>
        <taxon>Bacteria</taxon>
        <taxon>Bacillati</taxon>
        <taxon>Bacillota</taxon>
        <taxon>Clostridia</taxon>
        <taxon>Eubacteriales</taxon>
        <taxon>Clostridiaceae</taxon>
        <taxon>Clostridium</taxon>
    </lineage>
</organism>
<dbReference type="InterPro" id="IPR008927">
    <property type="entry name" value="6-PGluconate_DH-like_C_sf"/>
</dbReference>
<dbReference type="InterPro" id="IPR013332">
    <property type="entry name" value="KPR_N"/>
</dbReference>
<dbReference type="InterPro" id="IPR013328">
    <property type="entry name" value="6PGD_dom2"/>
</dbReference>
<comment type="catalytic activity">
    <reaction evidence="4">
        <text>(R)-pantoate + NADP(+) = 2-dehydropantoate + NADPH + H(+)</text>
        <dbReference type="Rhea" id="RHEA:16233"/>
        <dbReference type="ChEBI" id="CHEBI:11561"/>
        <dbReference type="ChEBI" id="CHEBI:15378"/>
        <dbReference type="ChEBI" id="CHEBI:15980"/>
        <dbReference type="ChEBI" id="CHEBI:57783"/>
        <dbReference type="ChEBI" id="CHEBI:58349"/>
        <dbReference type="EC" id="1.1.1.169"/>
    </reaction>
</comment>
<dbReference type="PANTHER" id="PTHR21708:SF26">
    <property type="entry name" value="2-DEHYDROPANTOATE 2-REDUCTASE"/>
    <property type="match status" value="1"/>
</dbReference>
<accession>A0A2A7MI39</accession>
<proteinExistence type="inferred from homology"/>
<comment type="caution">
    <text evidence="7">The sequence shown here is derived from an EMBL/GenBank/DDBJ whole genome shotgun (WGS) entry which is preliminary data.</text>
</comment>
<comment type="function">
    <text evidence="4">Catalyzes the NADPH-dependent reduction of ketopantoate into pantoic acid.</text>
</comment>
<dbReference type="InterPro" id="IPR003710">
    <property type="entry name" value="ApbA"/>
</dbReference>
<dbReference type="EMBL" id="PDCJ01000001">
    <property type="protein sequence ID" value="PEG31197.1"/>
    <property type="molecule type" value="Genomic_DNA"/>
</dbReference>
<dbReference type="GO" id="GO:0015940">
    <property type="term" value="P:pantothenate biosynthetic process"/>
    <property type="evidence" value="ECO:0007669"/>
    <property type="project" value="UniProtKB-UniPathway"/>
</dbReference>
<name>A0A2A7MI39_9CLOT</name>
<dbReference type="GO" id="GO:0008677">
    <property type="term" value="F:2-dehydropantoate 2-reductase activity"/>
    <property type="evidence" value="ECO:0007669"/>
    <property type="project" value="UniProtKB-EC"/>
</dbReference>
<reference evidence="7 8" key="1">
    <citation type="submission" date="2017-10" db="EMBL/GenBank/DDBJ databases">
        <title>Effective Description of Clostridium neonatale sp. nov. linked to necrotizing enterocolitis in neonates and a clarification of species assignable to the genus Clostridium (Prazmowski 1880) emend. Lawson and Rainey 2016.</title>
        <authorList>
            <person name="Bernard K."/>
            <person name="Burdz T."/>
            <person name="Wiebe D."/>
            <person name="Balcewich B."/>
            <person name="Alfa M."/>
            <person name="Bernier A.-M."/>
        </authorList>
    </citation>
    <scope>NUCLEOTIDE SEQUENCE [LARGE SCALE GENOMIC DNA]</scope>
    <source>
        <strain evidence="7 8">LCDC99A005</strain>
    </source>
</reference>
<dbReference type="SUPFAM" id="SSF48179">
    <property type="entry name" value="6-phosphogluconate dehydrogenase C-terminal domain-like"/>
    <property type="match status" value="1"/>
</dbReference>
<dbReference type="InterPro" id="IPR036291">
    <property type="entry name" value="NAD(P)-bd_dom_sf"/>
</dbReference>
<keyword evidence="3 4" id="KW-0560">Oxidoreductase</keyword>
<evidence type="ECO:0000256" key="2">
    <source>
        <dbReference type="ARBA" id="ARBA00022857"/>
    </source>
</evidence>
<dbReference type="PANTHER" id="PTHR21708">
    <property type="entry name" value="PROBABLE 2-DEHYDROPANTOATE 2-REDUCTASE"/>
    <property type="match status" value="1"/>
</dbReference>
<evidence type="ECO:0000259" key="5">
    <source>
        <dbReference type="Pfam" id="PF02558"/>
    </source>
</evidence>
<sequence>MKYLIIGAGGTGGCIGAYLAKAGNDVTFIARGKHLQAIRENGLTVHSARIGNFTIDNAKACTMGEYDDVPDVIFVCVKYYSLEETGAFVNRIAKEDTLVIPILNVFGTGEVMQKYSPKCTVLDGCVYIFSMIEEPGVINQPTSIFKVYFGFRDNQNRTMESLAKIVEKDLKSSEIEAYLSDNIKRDTLQKFSFVSPMGAAGLYYHGVGSDFMVPGEKQNTFISLVEEIESLGHAMGIVFEEDITTVNMEILKGLTKDSTTSMQRDVEKGGPSEFDGLVHNVVRLAEKYNVEVPTYKKISKWGKSENII</sequence>
<comment type="similarity">
    <text evidence="1 4">Belongs to the ketopantoate reductase family.</text>
</comment>
<comment type="pathway">
    <text evidence="4">Cofactor biosynthesis; (R)-pantothenate biosynthesis; (R)-pantoate from 3-methyl-2-oxobutanoate: step 2/2.</text>
</comment>
<dbReference type="STRING" id="137838.GCA_001458595_02584"/>
<dbReference type="Gene3D" id="1.10.1040.10">
    <property type="entry name" value="N-(1-d-carboxylethyl)-l-norvaline Dehydrogenase, domain 2"/>
    <property type="match status" value="1"/>
</dbReference>
<dbReference type="AlphaFoldDB" id="A0A2A7MI39"/>
<dbReference type="Pfam" id="PF08546">
    <property type="entry name" value="ApbA_C"/>
    <property type="match status" value="1"/>
</dbReference>
<evidence type="ECO:0000256" key="1">
    <source>
        <dbReference type="ARBA" id="ARBA00007870"/>
    </source>
</evidence>
<dbReference type="RefSeq" id="WP_058295355.1">
    <property type="nucleotide sequence ID" value="NZ_CAMRXB010000058.1"/>
</dbReference>
<dbReference type="Pfam" id="PF02558">
    <property type="entry name" value="ApbA"/>
    <property type="match status" value="1"/>
</dbReference>
<keyword evidence="4" id="KW-0566">Pantothenate biosynthesis</keyword>
<evidence type="ECO:0000256" key="4">
    <source>
        <dbReference type="RuleBase" id="RU362068"/>
    </source>
</evidence>
<dbReference type="GO" id="GO:0005737">
    <property type="term" value="C:cytoplasm"/>
    <property type="evidence" value="ECO:0007669"/>
    <property type="project" value="TreeGrafter"/>
</dbReference>